<evidence type="ECO:0000313" key="2">
    <source>
        <dbReference type="Proteomes" id="UP000295150"/>
    </source>
</evidence>
<dbReference type="AlphaFoldDB" id="A0A4R6H5S7"/>
<name>A0A4R6H5S7_9GAMM</name>
<keyword evidence="2" id="KW-1185">Reference proteome</keyword>
<evidence type="ECO:0000313" key="1">
    <source>
        <dbReference type="EMBL" id="TDO03633.1"/>
    </source>
</evidence>
<comment type="caution">
    <text evidence="1">The sequence shown here is derived from an EMBL/GenBank/DDBJ whole genome shotgun (WGS) entry which is preliminary data.</text>
</comment>
<dbReference type="RefSeq" id="WP_166637563.1">
    <property type="nucleotide sequence ID" value="NZ_SNWH01000016.1"/>
</dbReference>
<organism evidence="1 2">
    <name type="scientific">Halomonas ventosae</name>
    <dbReference type="NCBI Taxonomy" id="229007"/>
    <lineage>
        <taxon>Bacteria</taxon>
        <taxon>Pseudomonadati</taxon>
        <taxon>Pseudomonadota</taxon>
        <taxon>Gammaproteobacteria</taxon>
        <taxon>Oceanospirillales</taxon>
        <taxon>Halomonadaceae</taxon>
        <taxon>Halomonas</taxon>
    </lineage>
</organism>
<reference evidence="1 2" key="1">
    <citation type="submission" date="2019-03" db="EMBL/GenBank/DDBJ databases">
        <title>Freshwater and sediment microbial communities from various areas in North America, analyzing microbe dynamics in response to fracking.</title>
        <authorList>
            <person name="Lamendella R."/>
        </authorList>
    </citation>
    <scope>NUCLEOTIDE SEQUENCE [LARGE SCALE GENOMIC DNA]</scope>
    <source>
        <strain evidence="1 2">1_TX</strain>
    </source>
</reference>
<protein>
    <submittedName>
        <fullName evidence="1">Uncharacterized protein</fullName>
    </submittedName>
</protein>
<proteinExistence type="predicted"/>
<dbReference type="Proteomes" id="UP000295150">
    <property type="component" value="Unassembled WGS sequence"/>
</dbReference>
<sequence>MIHSAPYRCPYCGATAWREPHEIEPPIDYCHEEAHGSWEEYLGEYGEDTSGEVPDA</sequence>
<accession>A0A4R6H5S7</accession>
<gene>
    <name evidence="1" type="ORF">DFO68_11621</name>
</gene>
<dbReference type="EMBL" id="SNWH01000016">
    <property type="protein sequence ID" value="TDO03633.1"/>
    <property type="molecule type" value="Genomic_DNA"/>
</dbReference>